<gene>
    <name evidence="3" type="ORF">VPK24_10095</name>
</gene>
<evidence type="ECO:0000313" key="3">
    <source>
        <dbReference type="EMBL" id="MFG3817986.1"/>
    </source>
</evidence>
<proteinExistence type="predicted"/>
<feature type="domain" description="NodB homology" evidence="2">
    <location>
        <begin position="37"/>
        <end position="222"/>
    </location>
</feature>
<dbReference type="PROSITE" id="PS51677">
    <property type="entry name" value="NODB"/>
    <property type="match status" value="1"/>
</dbReference>
<dbReference type="EMBL" id="JAZAQF010000059">
    <property type="protein sequence ID" value="MFG3817986.1"/>
    <property type="molecule type" value="Genomic_DNA"/>
</dbReference>
<evidence type="ECO:0000313" key="4">
    <source>
        <dbReference type="Proteomes" id="UP001604335"/>
    </source>
</evidence>
<dbReference type="Gene3D" id="3.20.20.370">
    <property type="entry name" value="Glycoside hydrolase/deacetylase"/>
    <property type="match status" value="1"/>
</dbReference>
<sequence>MVVLLLLVAHGLWYGAVLPVAHSFPLFGVRRVLTTEPLVALTFDDGPQSPYTEQVLQVLDRFGVKATFFEIGQQIDREPALARSVVQRGHELGNHSYSHRNLILRWPGEIAAEILETDRRLRAAGAEGPIALRPPLGKRWFGLPYWLWRSGRTLAMWEVDSGDYDPANSVADLVQGVLQRVRPGSIVLFHDGSFKTRQPRDRTVAALGEIIPTLQARGYRLVTLGELLRSGKPSGGGPWESPPLEPGPNPAKP</sequence>
<dbReference type="InterPro" id="IPR011330">
    <property type="entry name" value="Glyco_hydro/deAcase_b/a-brl"/>
</dbReference>
<dbReference type="InterPro" id="IPR050248">
    <property type="entry name" value="Polysacc_deacetylase_ArnD"/>
</dbReference>
<dbReference type="RefSeq" id="WP_393012776.1">
    <property type="nucleotide sequence ID" value="NZ_JAZAQF010000059.1"/>
</dbReference>
<name>A0ABW7CAC6_9CYAN</name>
<dbReference type="Proteomes" id="UP001604335">
    <property type="component" value="Unassembled WGS sequence"/>
</dbReference>
<dbReference type="SUPFAM" id="SSF88713">
    <property type="entry name" value="Glycoside hydrolase/deacetylase"/>
    <property type="match status" value="1"/>
</dbReference>
<feature type="compositionally biased region" description="Pro residues" evidence="1">
    <location>
        <begin position="240"/>
        <end position="253"/>
    </location>
</feature>
<dbReference type="PANTHER" id="PTHR10587">
    <property type="entry name" value="GLYCOSYL TRANSFERASE-RELATED"/>
    <property type="match status" value="1"/>
</dbReference>
<dbReference type="Pfam" id="PF01522">
    <property type="entry name" value="Polysacc_deac_1"/>
    <property type="match status" value="1"/>
</dbReference>
<comment type="caution">
    <text evidence="3">The sequence shown here is derived from an EMBL/GenBank/DDBJ whole genome shotgun (WGS) entry which is preliminary data.</text>
</comment>
<protein>
    <submittedName>
        <fullName evidence="3">Polysaccharide deacetylase family protein</fullName>
    </submittedName>
</protein>
<organism evidence="3 4">
    <name type="scientific">Limnothrix redekei LRLZ20PSL1</name>
    <dbReference type="NCBI Taxonomy" id="3112953"/>
    <lineage>
        <taxon>Bacteria</taxon>
        <taxon>Bacillati</taxon>
        <taxon>Cyanobacteriota</taxon>
        <taxon>Cyanophyceae</taxon>
        <taxon>Pseudanabaenales</taxon>
        <taxon>Pseudanabaenaceae</taxon>
        <taxon>Limnothrix</taxon>
    </lineage>
</organism>
<feature type="region of interest" description="Disordered" evidence="1">
    <location>
        <begin position="231"/>
        <end position="253"/>
    </location>
</feature>
<evidence type="ECO:0000256" key="1">
    <source>
        <dbReference type="SAM" id="MobiDB-lite"/>
    </source>
</evidence>
<accession>A0ABW7CAC6</accession>
<reference evidence="4" key="1">
    <citation type="journal article" date="2024" name="Algal Res.">
        <title>Biochemical, toxicological and genomic investigation of a high-biomass producing Limnothrix strain isolated from Italian shallow drinking water reservoir.</title>
        <authorList>
            <person name="Simonazzi M."/>
            <person name="Shishido T.K."/>
            <person name="Delbaje E."/>
            <person name="Wahlsten M."/>
            <person name="Fewer D.P."/>
            <person name="Sivonen K."/>
            <person name="Pezzolesi L."/>
            <person name="Pistocchi R."/>
        </authorList>
    </citation>
    <scope>NUCLEOTIDE SEQUENCE [LARGE SCALE GENOMIC DNA]</scope>
    <source>
        <strain evidence="4">LRLZ20PSL1</strain>
    </source>
</reference>
<dbReference type="InterPro" id="IPR002509">
    <property type="entry name" value="NODB_dom"/>
</dbReference>
<dbReference type="PANTHER" id="PTHR10587:SF125">
    <property type="entry name" value="POLYSACCHARIDE DEACETYLASE YHEN-RELATED"/>
    <property type="match status" value="1"/>
</dbReference>
<keyword evidence="4" id="KW-1185">Reference proteome</keyword>
<evidence type="ECO:0000259" key="2">
    <source>
        <dbReference type="PROSITE" id="PS51677"/>
    </source>
</evidence>